<dbReference type="Proteomes" id="UP000245762">
    <property type="component" value="Unassembled WGS sequence"/>
</dbReference>
<dbReference type="AlphaFoldDB" id="A0A316KX50"/>
<dbReference type="EMBL" id="QGEG01000002">
    <property type="protein sequence ID" value="PWL38394.1"/>
    <property type="molecule type" value="Genomic_DNA"/>
</dbReference>
<organism evidence="1 2">
    <name type="scientific">Flagellimonas aquimarina</name>
    <dbReference type="NCBI Taxonomy" id="2201895"/>
    <lineage>
        <taxon>Bacteria</taxon>
        <taxon>Pseudomonadati</taxon>
        <taxon>Bacteroidota</taxon>
        <taxon>Flavobacteriia</taxon>
        <taxon>Flavobacteriales</taxon>
        <taxon>Flavobacteriaceae</taxon>
        <taxon>Flagellimonas</taxon>
    </lineage>
</organism>
<sequence>MVNETSSQQDFSNSVSMPSESISIPHVFAFAKNATSTTLPIHRCLSTVHETVDNKTNRVSIDDRI</sequence>
<reference evidence="1 2" key="1">
    <citation type="submission" date="2018-05" db="EMBL/GenBank/DDBJ databases">
        <title>Complete genome sequence of Flagellimonas aquimarina ECD12 isolated from seaweed Ecklonia cava.</title>
        <authorList>
            <person name="Choi S."/>
            <person name="Seong C."/>
        </authorList>
    </citation>
    <scope>NUCLEOTIDE SEQUENCE [LARGE SCALE GENOMIC DNA]</scope>
    <source>
        <strain evidence="1 2">ECD12</strain>
    </source>
</reference>
<proteinExistence type="predicted"/>
<protein>
    <submittedName>
        <fullName evidence="1">Uncharacterized protein</fullName>
    </submittedName>
</protein>
<accession>A0A316KX50</accession>
<evidence type="ECO:0000313" key="1">
    <source>
        <dbReference type="EMBL" id="PWL38394.1"/>
    </source>
</evidence>
<name>A0A316KX50_9FLAO</name>
<comment type="caution">
    <text evidence="1">The sequence shown here is derived from an EMBL/GenBank/DDBJ whole genome shotgun (WGS) entry which is preliminary data.</text>
</comment>
<gene>
    <name evidence="1" type="ORF">DKG77_08975</name>
</gene>
<evidence type="ECO:0000313" key="2">
    <source>
        <dbReference type="Proteomes" id="UP000245762"/>
    </source>
</evidence>
<keyword evidence="2" id="KW-1185">Reference proteome</keyword>